<gene>
    <name evidence="2" type="ORF">QYF61_007282</name>
</gene>
<dbReference type="EMBL" id="JAUNZN010000001">
    <property type="protein sequence ID" value="KAK4829890.1"/>
    <property type="molecule type" value="Genomic_DNA"/>
</dbReference>
<accession>A0AAN7NPW4</accession>
<keyword evidence="3" id="KW-1185">Reference proteome</keyword>
<organism evidence="2 3">
    <name type="scientific">Mycteria americana</name>
    <name type="common">Wood stork</name>
    <dbReference type="NCBI Taxonomy" id="33587"/>
    <lineage>
        <taxon>Eukaryota</taxon>
        <taxon>Metazoa</taxon>
        <taxon>Chordata</taxon>
        <taxon>Craniata</taxon>
        <taxon>Vertebrata</taxon>
        <taxon>Euteleostomi</taxon>
        <taxon>Archelosauria</taxon>
        <taxon>Archosauria</taxon>
        <taxon>Dinosauria</taxon>
        <taxon>Saurischia</taxon>
        <taxon>Theropoda</taxon>
        <taxon>Coelurosauria</taxon>
        <taxon>Aves</taxon>
        <taxon>Neognathae</taxon>
        <taxon>Neoaves</taxon>
        <taxon>Aequornithes</taxon>
        <taxon>Ciconiiformes</taxon>
        <taxon>Ciconiidae</taxon>
        <taxon>Mycteria</taxon>
    </lineage>
</organism>
<sequence>MPVLQRGGARNPPNRKGNRCKFLFGELHWGEKGWRLNHFPGQPVPMLDNPFSEVKFPNIQSKPPLAQLEAISSRPITCYLGEETDPHLATTSCQAKPPQFPQPLLIRLVLQTLHQLRCPSLDTLQHLNVSLVVRGPKLNTGFEPLFPKPVALHGVAVTQVQDPALGLVKPHTIGLGPSIQPVQVPLQSLSPLKQINTPTQLGVLCKLTEGALDPFVQIIDKHMKQNWPQHRALGNTACDRLPTGVNSIHHHPLGPAVQPVLYPAKSTPVQAMSSQFLQENAVLEGCYKVSPEPSLLQAEQPQLSQPVFIGELLQPSDHLHGPSLDSLQQVHVLIMLGAPELDADFRWGLTRAEQSGRITSLDLLATLLMQPRIQLAFWAASAHCQGHRDSYVTTWTGKSKGSTGENYKVLYKTMPLTKRRLLAIGGAQAATSSEVVVAEMVVNWGHGHLLQKTSWWESLLCSRATTDTRVTQEGNGAPTHGPFRRNERQRFPIFGVQVSVRDKIRLKSSTQQEPQEKSRSLQVGNVVKGMGLVGSAGSAIHPTRPGGNVRHGDGVGRSAQGLPGFAKSNQWVQCFLVGVRDTWTHKQLSLFSYLLKISHGWAGGVIASTEWELPWSNELAGLTPGQGARAALEATLAAQPGTGLARACSVQDICVIYMSQEAPNKDLDDPRPSGNNTKKSCYLRSLLCQNLLTDTEKPLHKSEERTKKRRKAFSRKTRIENRQKKSLLQRAHPASTDRQPASACPGSSLLPPREPVGLSARSREVVHQATQLLQRLEGSTWDKTPDHPPELALVSPSRAGGFRLVAIASRKTDLLSHFIAPVHTNGISCLRREVRRSGVACLSQLATLRQKGIEKDREVVKLGTKEEEKQRTDTGLSCFGDLFKGLKLPDRQAAPFYYYLIIFSLIYSCSLSHHFQCLPVSPQSSRASKGEKENTGISYQLFQCHRCHAWVQPPWAWSAQPSRRGRGGLVERAVLPGWDCGEP</sequence>
<dbReference type="AlphaFoldDB" id="A0AAN7NPW4"/>
<dbReference type="Proteomes" id="UP001333110">
    <property type="component" value="Unassembled WGS sequence"/>
</dbReference>
<comment type="caution">
    <text evidence="2">The sequence shown here is derived from an EMBL/GenBank/DDBJ whole genome shotgun (WGS) entry which is preliminary data.</text>
</comment>
<reference evidence="2 3" key="1">
    <citation type="journal article" date="2023" name="J. Hered.">
        <title>Chromosome-level genome of the wood stork (Mycteria americana) provides insight into avian chromosome evolution.</title>
        <authorList>
            <person name="Flamio R. Jr."/>
            <person name="Ramstad K.M."/>
        </authorList>
    </citation>
    <scope>NUCLEOTIDE SEQUENCE [LARGE SCALE GENOMIC DNA]</scope>
    <source>
        <strain evidence="2">JAX WOST 10</strain>
    </source>
</reference>
<evidence type="ECO:0000256" key="1">
    <source>
        <dbReference type="SAM" id="MobiDB-lite"/>
    </source>
</evidence>
<evidence type="ECO:0000313" key="3">
    <source>
        <dbReference type="Proteomes" id="UP001333110"/>
    </source>
</evidence>
<proteinExistence type="predicted"/>
<protein>
    <submittedName>
        <fullName evidence="2">Uncharacterized protein</fullName>
    </submittedName>
</protein>
<evidence type="ECO:0000313" key="2">
    <source>
        <dbReference type="EMBL" id="KAK4829890.1"/>
    </source>
</evidence>
<feature type="region of interest" description="Disordered" evidence="1">
    <location>
        <begin position="698"/>
        <end position="760"/>
    </location>
</feature>
<feature type="compositionally biased region" description="Basic residues" evidence="1">
    <location>
        <begin position="707"/>
        <end position="716"/>
    </location>
</feature>
<name>A0AAN7NPW4_MYCAM</name>